<evidence type="ECO:0000313" key="1">
    <source>
        <dbReference type="EMBL" id="QJA45078.1"/>
    </source>
</evidence>
<dbReference type="EMBL" id="MT143985">
    <property type="protein sequence ID" value="QJA45078.1"/>
    <property type="molecule type" value="Genomic_DNA"/>
</dbReference>
<organism evidence="1">
    <name type="scientific">viral metagenome</name>
    <dbReference type="NCBI Taxonomy" id="1070528"/>
    <lineage>
        <taxon>unclassified sequences</taxon>
        <taxon>metagenomes</taxon>
        <taxon>organismal metagenomes</taxon>
    </lineage>
</organism>
<dbReference type="AlphaFoldDB" id="A0A6H1ZC13"/>
<dbReference type="Gene3D" id="6.20.350.10">
    <property type="match status" value="1"/>
</dbReference>
<sequence length="86" mass="10601">MKEDEIKEIIEACAAIEHERWAKWYLWQRDNSTHENLARWDRQAKTPYAELTEEEKEKDREQVYPYVDIIKMYGNNSWDLIIKRKI</sequence>
<reference evidence="1" key="1">
    <citation type="submission" date="2020-03" db="EMBL/GenBank/DDBJ databases">
        <title>The deep terrestrial virosphere.</title>
        <authorList>
            <person name="Holmfeldt K."/>
            <person name="Nilsson E."/>
            <person name="Simone D."/>
            <person name="Lopez-Fernandez M."/>
            <person name="Wu X."/>
            <person name="de Brujin I."/>
            <person name="Lundin D."/>
            <person name="Andersson A."/>
            <person name="Bertilsson S."/>
            <person name="Dopson M."/>
        </authorList>
    </citation>
    <scope>NUCLEOTIDE SEQUENCE</scope>
    <source>
        <strain evidence="1">TM448A00172</strain>
        <strain evidence="2">TM448B00344</strain>
    </source>
</reference>
<gene>
    <name evidence="1" type="ORF">TM448A00172_0037</name>
    <name evidence="2" type="ORF">TM448B00344_0023</name>
</gene>
<name>A0A6H1ZC13_9ZZZZ</name>
<protein>
    <submittedName>
        <fullName evidence="1">Putative ryanodine receptor, RyR, domain containing protein</fullName>
    </submittedName>
</protein>
<keyword evidence="1" id="KW-0675">Receptor</keyword>
<accession>A0A6H1ZC13</accession>
<proteinExistence type="predicted"/>
<dbReference type="EMBL" id="MT144612">
    <property type="protein sequence ID" value="QJH95077.1"/>
    <property type="molecule type" value="Genomic_DNA"/>
</dbReference>
<evidence type="ECO:0000313" key="2">
    <source>
        <dbReference type="EMBL" id="QJH95077.1"/>
    </source>
</evidence>